<protein>
    <recommendedName>
        <fullName evidence="11">Response regulator transcription factor</fullName>
    </recommendedName>
</protein>
<dbReference type="SUPFAM" id="SSF46894">
    <property type="entry name" value="C-terminal effector domain of the bipartite response regulators"/>
    <property type="match status" value="1"/>
</dbReference>
<sequence length="335" mass="35999">MPTAHPDGASTSGTSAATADCRGRPRERPVLSSPPPWCHHRRTGQRSSNHFSGLAGCRRLGVTTGGSGSAVARPGDHVTNLRSSVRSCITPGWSAAVIPGSDRIIVERKLVDAPLDRPIRLVIIDDQEMVRKGFGALLQAQPDMEVVGEAADGSRAIDLVTSTDPDVVLMDIRMPEVDGLEAARQIAALPDHSPRLIMLTTFDIDHYVFDALRAGASGFLLKDARVEDLIHAVRVVAAGEALLSPSVTRSLIAEFVARPDRQHAPVRLEELTERELEVMRQVARGLSNSEISAELFVAEQTVKTHVSRVLAKLGLRDRAQIVVAAYESGVVTAGD</sequence>
<keyword evidence="3" id="KW-0238">DNA-binding</keyword>
<feature type="region of interest" description="Disordered" evidence="6">
    <location>
        <begin position="1"/>
        <end position="52"/>
    </location>
</feature>
<dbReference type="OrthoDB" id="9808843at2"/>
<dbReference type="InterPro" id="IPR011006">
    <property type="entry name" value="CheY-like_superfamily"/>
</dbReference>
<feature type="domain" description="HTH luxR-type" evidence="7">
    <location>
        <begin position="264"/>
        <end position="329"/>
    </location>
</feature>
<dbReference type="SMART" id="SM00421">
    <property type="entry name" value="HTH_LUXR"/>
    <property type="match status" value="1"/>
</dbReference>
<gene>
    <name evidence="9" type="ORF">CGZ91_11900</name>
</gene>
<dbReference type="Pfam" id="PF00072">
    <property type="entry name" value="Response_reg"/>
    <property type="match status" value="1"/>
</dbReference>
<dbReference type="Proteomes" id="UP000216300">
    <property type="component" value="Unassembled WGS sequence"/>
</dbReference>
<dbReference type="Gene3D" id="3.40.50.2300">
    <property type="match status" value="1"/>
</dbReference>
<dbReference type="PROSITE" id="PS50110">
    <property type="entry name" value="RESPONSE_REGULATORY"/>
    <property type="match status" value="1"/>
</dbReference>
<evidence type="ECO:0000256" key="4">
    <source>
        <dbReference type="ARBA" id="ARBA00023163"/>
    </source>
</evidence>
<dbReference type="Pfam" id="PF00196">
    <property type="entry name" value="GerE"/>
    <property type="match status" value="1"/>
</dbReference>
<evidence type="ECO:0000259" key="7">
    <source>
        <dbReference type="PROSITE" id="PS50043"/>
    </source>
</evidence>
<organism evidence="9 10">
    <name type="scientific">Parenemella sanctibonifatiensis</name>
    <dbReference type="NCBI Taxonomy" id="2016505"/>
    <lineage>
        <taxon>Bacteria</taxon>
        <taxon>Bacillati</taxon>
        <taxon>Actinomycetota</taxon>
        <taxon>Actinomycetes</taxon>
        <taxon>Propionibacteriales</taxon>
        <taxon>Propionibacteriaceae</taxon>
        <taxon>Parenemella</taxon>
    </lineage>
</organism>
<keyword evidence="10" id="KW-1185">Reference proteome</keyword>
<keyword evidence="1 5" id="KW-0597">Phosphoprotein</keyword>
<dbReference type="CDD" id="cd17535">
    <property type="entry name" value="REC_NarL-like"/>
    <property type="match status" value="1"/>
</dbReference>
<dbReference type="SMART" id="SM00448">
    <property type="entry name" value="REC"/>
    <property type="match status" value="1"/>
</dbReference>
<dbReference type="AlphaFoldDB" id="A0A255EC77"/>
<dbReference type="CDD" id="cd06170">
    <property type="entry name" value="LuxR_C_like"/>
    <property type="match status" value="1"/>
</dbReference>
<evidence type="ECO:0008006" key="11">
    <source>
        <dbReference type="Google" id="ProtNLM"/>
    </source>
</evidence>
<dbReference type="EMBL" id="NMVJ01000010">
    <property type="protein sequence ID" value="OYN89168.1"/>
    <property type="molecule type" value="Genomic_DNA"/>
</dbReference>
<evidence type="ECO:0000313" key="9">
    <source>
        <dbReference type="EMBL" id="OYN89168.1"/>
    </source>
</evidence>
<dbReference type="InterPro" id="IPR016032">
    <property type="entry name" value="Sig_transdc_resp-reg_C-effctor"/>
</dbReference>
<keyword evidence="4" id="KW-0804">Transcription</keyword>
<name>A0A255EC77_9ACTN</name>
<dbReference type="PROSITE" id="PS50043">
    <property type="entry name" value="HTH_LUXR_2"/>
    <property type="match status" value="1"/>
</dbReference>
<dbReference type="PROSITE" id="PS00622">
    <property type="entry name" value="HTH_LUXR_1"/>
    <property type="match status" value="1"/>
</dbReference>
<dbReference type="InterPro" id="IPR039420">
    <property type="entry name" value="WalR-like"/>
</dbReference>
<evidence type="ECO:0000313" key="10">
    <source>
        <dbReference type="Proteomes" id="UP000216300"/>
    </source>
</evidence>
<dbReference type="GO" id="GO:0006355">
    <property type="term" value="P:regulation of DNA-templated transcription"/>
    <property type="evidence" value="ECO:0007669"/>
    <property type="project" value="InterPro"/>
</dbReference>
<feature type="modified residue" description="4-aspartylphosphate" evidence="5">
    <location>
        <position position="171"/>
    </location>
</feature>
<dbReference type="PANTHER" id="PTHR43214:SF24">
    <property type="entry name" value="TRANSCRIPTIONAL REGULATORY PROTEIN NARL-RELATED"/>
    <property type="match status" value="1"/>
</dbReference>
<accession>A0A255EC77</accession>
<dbReference type="InterPro" id="IPR001789">
    <property type="entry name" value="Sig_transdc_resp-reg_receiver"/>
</dbReference>
<evidence type="ECO:0000256" key="3">
    <source>
        <dbReference type="ARBA" id="ARBA00023125"/>
    </source>
</evidence>
<dbReference type="InterPro" id="IPR058245">
    <property type="entry name" value="NreC/VraR/RcsB-like_REC"/>
</dbReference>
<dbReference type="PRINTS" id="PR00038">
    <property type="entry name" value="HTHLUXR"/>
</dbReference>
<evidence type="ECO:0000256" key="5">
    <source>
        <dbReference type="PROSITE-ProRule" id="PRU00169"/>
    </source>
</evidence>
<feature type="domain" description="Response regulatory" evidence="8">
    <location>
        <begin position="120"/>
        <end position="237"/>
    </location>
</feature>
<keyword evidence="2" id="KW-0805">Transcription regulation</keyword>
<evidence type="ECO:0000256" key="2">
    <source>
        <dbReference type="ARBA" id="ARBA00023015"/>
    </source>
</evidence>
<proteinExistence type="predicted"/>
<dbReference type="GO" id="GO:0000160">
    <property type="term" value="P:phosphorelay signal transduction system"/>
    <property type="evidence" value="ECO:0007669"/>
    <property type="project" value="InterPro"/>
</dbReference>
<dbReference type="SUPFAM" id="SSF52172">
    <property type="entry name" value="CheY-like"/>
    <property type="match status" value="1"/>
</dbReference>
<reference evidence="9 10" key="1">
    <citation type="submission" date="2017-07" db="EMBL/GenBank/DDBJ databases">
        <title>Draft whole genome sequences of clinical Proprionibacteriaceae strains.</title>
        <authorList>
            <person name="Bernier A.-M."/>
            <person name="Bernard K."/>
            <person name="Domingo M.-C."/>
        </authorList>
    </citation>
    <scope>NUCLEOTIDE SEQUENCE [LARGE SCALE GENOMIC DNA]</scope>
    <source>
        <strain evidence="9 10">NML 150081</strain>
    </source>
</reference>
<feature type="compositionally biased region" description="Low complexity" evidence="6">
    <location>
        <begin position="8"/>
        <end position="19"/>
    </location>
</feature>
<dbReference type="PANTHER" id="PTHR43214">
    <property type="entry name" value="TWO-COMPONENT RESPONSE REGULATOR"/>
    <property type="match status" value="1"/>
</dbReference>
<evidence type="ECO:0000259" key="8">
    <source>
        <dbReference type="PROSITE" id="PS50110"/>
    </source>
</evidence>
<evidence type="ECO:0000256" key="6">
    <source>
        <dbReference type="SAM" id="MobiDB-lite"/>
    </source>
</evidence>
<dbReference type="InterPro" id="IPR000792">
    <property type="entry name" value="Tscrpt_reg_LuxR_C"/>
</dbReference>
<evidence type="ECO:0000256" key="1">
    <source>
        <dbReference type="ARBA" id="ARBA00022553"/>
    </source>
</evidence>
<dbReference type="GO" id="GO:0003677">
    <property type="term" value="F:DNA binding"/>
    <property type="evidence" value="ECO:0007669"/>
    <property type="project" value="UniProtKB-KW"/>
</dbReference>
<comment type="caution">
    <text evidence="9">The sequence shown here is derived from an EMBL/GenBank/DDBJ whole genome shotgun (WGS) entry which is preliminary data.</text>
</comment>